<name>A0A9X9X5G7_9PROT</name>
<proteinExistence type="predicted"/>
<dbReference type="SUPFAM" id="SSF46626">
    <property type="entry name" value="Cytochrome c"/>
    <property type="match status" value="1"/>
</dbReference>
<dbReference type="RefSeq" id="WP_211844309.1">
    <property type="nucleotide sequence ID" value="NZ_JAAEDL010000001.1"/>
</dbReference>
<dbReference type="GO" id="GO:0009055">
    <property type="term" value="F:electron transfer activity"/>
    <property type="evidence" value="ECO:0007669"/>
    <property type="project" value="InterPro"/>
</dbReference>
<reference evidence="2" key="2">
    <citation type="journal article" date="2021" name="Syst. Appl. Microbiol.">
        <title>Roseomonas hellenica sp. nov., isolated from roots of wild-growing Alkanna tinctoria.</title>
        <authorList>
            <person name="Rat A."/>
            <person name="Naranjo H.D."/>
            <person name="Lebbe L."/>
            <person name="Cnockaert M."/>
            <person name="Krigas N."/>
            <person name="Grigoriadou K."/>
            <person name="Maloupa E."/>
            <person name="Willems A."/>
        </authorList>
    </citation>
    <scope>NUCLEOTIDE SEQUENCE</scope>
    <source>
        <strain evidence="2">LMG 31228</strain>
    </source>
</reference>
<evidence type="ECO:0008006" key="4">
    <source>
        <dbReference type="Google" id="ProtNLM"/>
    </source>
</evidence>
<evidence type="ECO:0000313" key="3">
    <source>
        <dbReference type="Proteomes" id="UP001138709"/>
    </source>
</evidence>
<gene>
    <name evidence="2" type="ORF">GXW74_00490</name>
</gene>
<dbReference type="AlphaFoldDB" id="A0A9X9X5G7"/>
<accession>A0A9X9X5G7</accession>
<dbReference type="Proteomes" id="UP001138709">
    <property type="component" value="Unassembled WGS sequence"/>
</dbReference>
<dbReference type="InterPro" id="IPR036909">
    <property type="entry name" value="Cyt_c-like_dom_sf"/>
</dbReference>
<evidence type="ECO:0000313" key="2">
    <source>
        <dbReference type="EMBL" id="MBR0678953.1"/>
    </source>
</evidence>
<dbReference type="Gene3D" id="1.10.760.10">
    <property type="entry name" value="Cytochrome c-like domain"/>
    <property type="match status" value="1"/>
</dbReference>
<protein>
    <recommendedName>
        <fullName evidence="4">Aldehyde dehydrogenase</fullName>
    </recommendedName>
</protein>
<dbReference type="EMBL" id="JAAEDL010000001">
    <property type="protein sequence ID" value="MBR0678953.1"/>
    <property type="molecule type" value="Genomic_DNA"/>
</dbReference>
<keyword evidence="1" id="KW-0732">Signal</keyword>
<reference evidence="2" key="1">
    <citation type="submission" date="2020-01" db="EMBL/GenBank/DDBJ databases">
        <authorList>
            <person name="Rat A."/>
        </authorList>
    </citation>
    <scope>NUCLEOTIDE SEQUENCE</scope>
    <source>
        <strain evidence="2">LMG 31228</strain>
    </source>
</reference>
<keyword evidence="3" id="KW-1185">Reference proteome</keyword>
<sequence>MRIARLLSAGILLAGSIALAQDADLARRQAEAAAAIAGQAEEEEVLAEGEGRSEVFGYCTACHNTALIRRSAFTRDRWDELMDWMSEKHGMNPLEGEFRQTIVDYLAQHYGPRRRGPRGGNPFLD</sequence>
<evidence type="ECO:0000256" key="1">
    <source>
        <dbReference type="SAM" id="SignalP"/>
    </source>
</evidence>
<organism evidence="2 3">
    <name type="scientific">Neoroseomonas eburnea</name>
    <dbReference type="NCBI Taxonomy" id="1346889"/>
    <lineage>
        <taxon>Bacteria</taxon>
        <taxon>Pseudomonadati</taxon>
        <taxon>Pseudomonadota</taxon>
        <taxon>Alphaproteobacteria</taxon>
        <taxon>Acetobacterales</taxon>
        <taxon>Acetobacteraceae</taxon>
        <taxon>Neoroseomonas</taxon>
    </lineage>
</organism>
<feature type="chain" id="PRO_5040773744" description="Aldehyde dehydrogenase" evidence="1">
    <location>
        <begin position="21"/>
        <end position="125"/>
    </location>
</feature>
<comment type="caution">
    <text evidence="2">The sequence shown here is derived from an EMBL/GenBank/DDBJ whole genome shotgun (WGS) entry which is preliminary data.</text>
</comment>
<feature type="signal peptide" evidence="1">
    <location>
        <begin position="1"/>
        <end position="20"/>
    </location>
</feature>
<dbReference type="GO" id="GO:0020037">
    <property type="term" value="F:heme binding"/>
    <property type="evidence" value="ECO:0007669"/>
    <property type="project" value="InterPro"/>
</dbReference>